<dbReference type="AlphaFoldDB" id="A0A7C9EAQ4"/>
<dbReference type="EMBL" id="GISG01219800">
    <property type="protein sequence ID" value="MBA4663260.1"/>
    <property type="molecule type" value="Transcribed_RNA"/>
</dbReference>
<reference evidence="1" key="2">
    <citation type="submission" date="2020-07" db="EMBL/GenBank/DDBJ databases">
        <authorList>
            <person name="Vera ALvarez R."/>
            <person name="Arias-Moreno D.M."/>
            <person name="Jimenez-Jacinto V."/>
            <person name="Jimenez-Bremont J.F."/>
            <person name="Swaminathan K."/>
            <person name="Moose S.P."/>
            <person name="Guerrero-Gonzalez M.L."/>
            <person name="Marino-Ramirez L."/>
            <person name="Landsman D."/>
            <person name="Rodriguez-Kessler M."/>
            <person name="Delgado-Sanchez P."/>
        </authorList>
    </citation>
    <scope>NUCLEOTIDE SEQUENCE</scope>
    <source>
        <tissue evidence="1">Cladode</tissue>
    </source>
</reference>
<name>A0A7C9EAQ4_OPUST</name>
<accession>A0A7C9EAQ4</accession>
<reference evidence="1" key="1">
    <citation type="journal article" date="2013" name="J. Plant Res.">
        <title>Effect of fungi and light on seed germination of three Opuntia species from semiarid lands of central Mexico.</title>
        <authorList>
            <person name="Delgado-Sanchez P."/>
            <person name="Jimenez-Bremont J.F."/>
            <person name="Guerrero-Gonzalez Mde L."/>
            <person name="Flores J."/>
        </authorList>
    </citation>
    <scope>NUCLEOTIDE SEQUENCE</scope>
    <source>
        <tissue evidence="1">Cladode</tissue>
    </source>
</reference>
<sequence>MNARPRSRFFVDRKFSFANVVRGQPGGSVDSPLMGWRCRACGSWDVFAAVIGEVQDGSGNEQDQQAPSKDGFFEASLSPGKKSNHKDCEGVCSPVGNQFKVLNDMLVNYSSSDGECSPHINSPSASRIPESPLINAGGLDMSVRSPDKGALVYSRRKKFGLEMAEADVRSEPVVMQDQGGQSVLEEELQQTHAQVAVGDTLALPCAFDSEKLGEGSTWVLDRIISFCKRMGLSIEGRELELLSFLGSLEANRLKGDHMVEVSVGNAVVGDSLVPDGANH</sequence>
<evidence type="ECO:0000313" key="1">
    <source>
        <dbReference type="EMBL" id="MBA4663260.1"/>
    </source>
</evidence>
<protein>
    <submittedName>
        <fullName evidence="1">Uncharacterized protein</fullName>
    </submittedName>
</protein>
<organism evidence="1">
    <name type="scientific">Opuntia streptacantha</name>
    <name type="common">Prickly pear cactus</name>
    <name type="synonym">Opuntia cardona</name>
    <dbReference type="NCBI Taxonomy" id="393608"/>
    <lineage>
        <taxon>Eukaryota</taxon>
        <taxon>Viridiplantae</taxon>
        <taxon>Streptophyta</taxon>
        <taxon>Embryophyta</taxon>
        <taxon>Tracheophyta</taxon>
        <taxon>Spermatophyta</taxon>
        <taxon>Magnoliopsida</taxon>
        <taxon>eudicotyledons</taxon>
        <taxon>Gunneridae</taxon>
        <taxon>Pentapetalae</taxon>
        <taxon>Caryophyllales</taxon>
        <taxon>Cactineae</taxon>
        <taxon>Cactaceae</taxon>
        <taxon>Opuntioideae</taxon>
        <taxon>Opuntia</taxon>
    </lineage>
</organism>
<proteinExistence type="predicted"/>